<evidence type="ECO:0000259" key="2">
    <source>
        <dbReference type="SMART" id="SM00233"/>
    </source>
</evidence>
<feature type="region of interest" description="Disordered" evidence="1">
    <location>
        <begin position="420"/>
        <end position="439"/>
    </location>
</feature>
<name>A0A0F7SVJ6_PHARH</name>
<dbReference type="EMBL" id="LN483166">
    <property type="protein sequence ID" value="CED84565.1"/>
    <property type="molecule type" value="Genomic_DNA"/>
</dbReference>
<dbReference type="InterPro" id="IPR057379">
    <property type="entry name" value="PH_SPO71"/>
</dbReference>
<feature type="region of interest" description="Disordered" evidence="1">
    <location>
        <begin position="518"/>
        <end position="548"/>
    </location>
</feature>
<dbReference type="Pfam" id="PF15404">
    <property type="entry name" value="PH_4"/>
    <property type="match status" value="1"/>
</dbReference>
<feature type="compositionally biased region" description="Basic and acidic residues" evidence="1">
    <location>
        <begin position="966"/>
        <end position="980"/>
    </location>
</feature>
<evidence type="ECO:0000313" key="3">
    <source>
        <dbReference type="EMBL" id="CED84565.1"/>
    </source>
</evidence>
<feature type="region of interest" description="Disordered" evidence="1">
    <location>
        <begin position="966"/>
        <end position="1021"/>
    </location>
</feature>
<dbReference type="PANTHER" id="PTHR28076">
    <property type="entry name" value="SPORULATION-SPECIFIC PROTEIN 71"/>
    <property type="match status" value="1"/>
</dbReference>
<organism evidence="3">
    <name type="scientific">Phaffia rhodozyma</name>
    <name type="common">Yeast</name>
    <name type="synonym">Xanthophyllomyces dendrorhous</name>
    <dbReference type="NCBI Taxonomy" id="264483"/>
    <lineage>
        <taxon>Eukaryota</taxon>
        <taxon>Fungi</taxon>
        <taxon>Dikarya</taxon>
        <taxon>Basidiomycota</taxon>
        <taxon>Agaricomycotina</taxon>
        <taxon>Tremellomycetes</taxon>
        <taxon>Cystofilobasidiales</taxon>
        <taxon>Mrakiaceae</taxon>
        <taxon>Phaffia</taxon>
    </lineage>
</organism>
<feature type="compositionally biased region" description="Acidic residues" evidence="1">
    <location>
        <begin position="1003"/>
        <end position="1012"/>
    </location>
</feature>
<evidence type="ECO:0000256" key="1">
    <source>
        <dbReference type="SAM" id="MobiDB-lite"/>
    </source>
</evidence>
<dbReference type="InterPro" id="IPR039486">
    <property type="entry name" value="Mug56/Spo71_PH"/>
</dbReference>
<feature type="domain" description="PH" evidence="2">
    <location>
        <begin position="1129"/>
        <end position="1285"/>
    </location>
</feature>
<proteinExistence type="predicted"/>
<feature type="compositionally biased region" description="Low complexity" evidence="1">
    <location>
        <begin position="983"/>
        <end position="995"/>
    </location>
</feature>
<feature type="region of interest" description="Disordered" evidence="1">
    <location>
        <begin position="22"/>
        <end position="60"/>
    </location>
</feature>
<protein>
    <submittedName>
        <fullName evidence="3">Pleckstrin homology domain</fullName>
    </submittedName>
</protein>
<dbReference type="SMART" id="SM00233">
    <property type="entry name" value="PH"/>
    <property type="match status" value="2"/>
</dbReference>
<sequence length="1303" mass="147670">MSSGPKTPYRMPSNPHRTVRVFIGPLSHKESSPHHGEHESMAHTRLRSDSTATTATVDVGDENTRRLKRRDIVRRRRFIRTRERSESEWGEDGLEAKTRHRKREHMKSWARQMLEEDGKIEGDDTNIDDEANSDTEEEVDELDQLGWWTIKWHGDEGSVRTRKRGASTSSVAHPRARSGLLPNGLFNPNTERAFLSDPSTSSPRRGLRTTLLDEEDAPLVSSPDNLDNLSIPPLFPTISTSSGGAESFVSAQTHLDVSDWDPSELDTDSLRPVSRQSSIHSLDPAQPTFFNVNRSRRASDVGAALRIPDSSATSAMNIPSASFSKTILSRQRKTSFADSIQAIPYHTGRRPRNFSSVSAVGMSIDKTKDINMPPNISIERIVPTSTSLPTFSHTPASPVLASNDGWASTSSQDHITSLPVVPQSTPSAPPLRSALKQSSQPYDVPIASSGLNGPFPAINRKPTLGGLFPPIANRLMSNQQSTSVRFPVNPPSNISSVASKLLPGKAKERMNDEEFAQWGNTLDGDQSPADPREVLNRSSGTGVESQDHLQRIANGKEHSSEDEEVRDLGPNDVVLRDRMLVKVQWSRLSSLPSGYDAYTQRQEPANRSEPWEEMMVVMRRGRIEIWQNWTFPFQEKFVGKKKLAYVIWLHKETSLSLYSQTDYTFCLTTPPCKPDSRGARFRARMPIRSGPGTSIFIFRPKSHSRSVDWMWETYCQLNVLNFPPPYLDIHVPKVNRARIRIKIPQIGEDPGVDSMEDVLRHVTRRKLIRICAKVMMDVPAWKELLTTSGILNSDGDELEGVEDRLALAWRRESRLDWVWADTDVTGNKRDWNVLAGAGPLYQCRVQGRRVFSKLELRTIRHQVPFVRTKNQVHLTEPTSIEGFVYRIKSKTQVRTQTYFVSHANHLFVCSPSKAHPPRRPTADDAPSFETRDDFLFHEHKRAIQQILGSNGFIDLRDIKEVRRYRSTGDVKKKGNPKSREANGFTGSGSTHSTSGDEGGWESMSEDEEDEGGDGVFKGTGLHEQKKLRETRMFEVEFKSGEKVLFEAHSRLIAREWVDRLNALSIYWVRKLEEQAEREMECARIKHIAVSDILSGRTDEMDREIEDPEDPPEHMDTIWNWCIINGCLPIVKSGRLFIKRGSRQYRNTHILLCYGHLVQFSFRLGTAFHVRTRRISLIDAYVYTGLLAQNETPRSSNEEAWSGELRRYADGLQTADGSDDTCLVIWYRPHVVTSSAQKYSRRAEDDASFQPPPLGKNGHKKIVLRARSKLERDSWAFALNYEMERLVRKRLVREDRIRNAGNVD</sequence>
<dbReference type="PANTHER" id="PTHR28076:SF1">
    <property type="entry name" value="PROSPORE MEMBRANE ADAPTER PROTEIN SPO71"/>
    <property type="match status" value="1"/>
</dbReference>
<feature type="domain" description="PH" evidence="2">
    <location>
        <begin position="878"/>
        <end position="1067"/>
    </location>
</feature>
<dbReference type="Pfam" id="PF23207">
    <property type="entry name" value="PH_SPO71"/>
    <property type="match status" value="1"/>
</dbReference>
<accession>A0A0F7SVJ6</accession>
<feature type="region of interest" description="Disordered" evidence="1">
    <location>
        <begin position="159"/>
        <end position="186"/>
    </location>
</feature>
<dbReference type="InterPro" id="IPR001849">
    <property type="entry name" value="PH_domain"/>
</dbReference>
<dbReference type="InterPro" id="IPR040345">
    <property type="entry name" value="Mug56/Spo71"/>
</dbReference>
<feature type="compositionally biased region" description="Basic and acidic residues" evidence="1">
    <location>
        <begin position="27"/>
        <end position="48"/>
    </location>
</feature>
<reference evidence="3" key="1">
    <citation type="submission" date="2014-08" db="EMBL/GenBank/DDBJ databases">
        <authorList>
            <person name="Sharma Rahul"/>
            <person name="Thines Marco"/>
        </authorList>
    </citation>
    <scope>NUCLEOTIDE SEQUENCE</scope>
</reference>
<dbReference type="GO" id="GO:1902657">
    <property type="term" value="P:protein localization to prospore membrane"/>
    <property type="evidence" value="ECO:0007669"/>
    <property type="project" value="InterPro"/>
</dbReference>